<keyword evidence="6" id="KW-0479">Metal-binding</keyword>
<dbReference type="SUPFAM" id="SSF54001">
    <property type="entry name" value="Cysteine proteinases"/>
    <property type="match status" value="1"/>
</dbReference>
<dbReference type="InterPro" id="IPR035976">
    <property type="entry name" value="Sushi/SCR/CCP_sf"/>
</dbReference>
<dbReference type="InterPro" id="IPR000626">
    <property type="entry name" value="Ubiquitin-like_dom"/>
</dbReference>
<dbReference type="Pfam" id="PF02338">
    <property type="entry name" value="OTU"/>
    <property type="match status" value="1"/>
</dbReference>
<feature type="domain" description="Ubiquitin-like" evidence="19">
    <location>
        <begin position="711"/>
        <end position="790"/>
    </location>
</feature>
<dbReference type="OrthoDB" id="6127264at2759"/>
<dbReference type="CDD" id="cd22745">
    <property type="entry name" value="OTU_OTU1"/>
    <property type="match status" value="1"/>
</dbReference>
<organism evidence="22 23">
    <name type="scientific">Synaphobranchus kaupii</name>
    <name type="common">Kaup's arrowtooth eel</name>
    <dbReference type="NCBI Taxonomy" id="118154"/>
    <lineage>
        <taxon>Eukaryota</taxon>
        <taxon>Metazoa</taxon>
        <taxon>Chordata</taxon>
        <taxon>Craniata</taxon>
        <taxon>Vertebrata</taxon>
        <taxon>Euteleostomi</taxon>
        <taxon>Actinopterygii</taxon>
        <taxon>Neopterygii</taxon>
        <taxon>Teleostei</taxon>
        <taxon>Anguilliformes</taxon>
        <taxon>Synaphobranchidae</taxon>
        <taxon>Synaphobranchus</taxon>
    </lineage>
</organism>
<feature type="domain" description="Sushi" evidence="21">
    <location>
        <begin position="421"/>
        <end position="477"/>
    </location>
</feature>
<keyword evidence="7" id="KW-0732">Signal</keyword>
<dbReference type="GO" id="GO:0006508">
    <property type="term" value="P:proteolysis"/>
    <property type="evidence" value="ECO:0007669"/>
    <property type="project" value="UniProtKB-KW"/>
</dbReference>
<dbReference type="Pfam" id="PF00084">
    <property type="entry name" value="Sushi"/>
    <property type="match status" value="9"/>
</dbReference>
<dbReference type="Pfam" id="PF24560">
    <property type="entry name" value="zf-C2H2_OTU1_C"/>
    <property type="match status" value="1"/>
</dbReference>
<reference evidence="22" key="1">
    <citation type="journal article" date="2023" name="Science">
        <title>Genome structures resolve the early diversification of teleost fishes.</title>
        <authorList>
            <person name="Parey E."/>
            <person name="Louis A."/>
            <person name="Montfort J."/>
            <person name="Bouchez O."/>
            <person name="Roques C."/>
            <person name="Iampietro C."/>
            <person name="Lluch J."/>
            <person name="Castinel A."/>
            <person name="Donnadieu C."/>
            <person name="Desvignes T."/>
            <person name="Floi Bucao C."/>
            <person name="Jouanno E."/>
            <person name="Wen M."/>
            <person name="Mejri S."/>
            <person name="Dirks R."/>
            <person name="Jansen H."/>
            <person name="Henkel C."/>
            <person name="Chen W.J."/>
            <person name="Zahm M."/>
            <person name="Cabau C."/>
            <person name="Klopp C."/>
            <person name="Thompson A.W."/>
            <person name="Robinson-Rechavi M."/>
            <person name="Braasch I."/>
            <person name="Lecointre G."/>
            <person name="Bobe J."/>
            <person name="Postlethwait J.H."/>
            <person name="Berthelot C."/>
            <person name="Roest Crollius H."/>
            <person name="Guiguen Y."/>
        </authorList>
    </citation>
    <scope>NUCLEOTIDE SEQUENCE</scope>
    <source>
        <strain evidence="22">WJC10195</strain>
    </source>
</reference>
<evidence type="ECO:0000256" key="1">
    <source>
        <dbReference type="ARBA" id="ARBA00000707"/>
    </source>
</evidence>
<sequence length="1014" mass="112745">MVVAWLSYRRIVFTSGNRISRINSLAYATMLKFLGKLLVFVVFFIQLSVNLAKPDTFPTMKPTDEDLSQGDTPSGSCSAPPTYPTMLLADQYLLQKDFPPRSQVRYMCALGYRSSRRNTAISHCADSRWTPINLKCELKSCGSAGEILNGHFEYSGVLFGHTASAVCREGYQMIGHKYRQCQDQGWDGKTPVCEDFTCPNPSVKFGRKTTGQSRQYEYRDYVSFECDEGYRLNGPSVVTCGQTGQWIPHLPQCNAVKCADPPEVVNGERTDFTCPNPSVKFGRKTTGQSRQYEYRDYVSFECDEGYRLNGPSVVTCGQTGQWIPHLPQCIVNLAKPDTFPTTKPTDEDLSRGDTPSGSCSAPPTYPTMLLADQYLLQKDFPPRSQVRYMCALGYRSSRRNTAISHCADSRWTPINLKCELKSCGSAGDILNGHFEYSGVLFGHTASAVCREGYQMIGHKYRQCQDQGWDGKTPVCEAVKCADPPEVVNGERTGEIEGPFMYSTVISYRCRQGQLIGNREIHCTKDGTWSAPPPQCNDFTCPNPSVKFGRKTTGQSRQYEYRDYVSFECDEGYRLNGPSVVTCGQTGQWIPHLPQCNVITCSRPNITFANMHGKLKEYKYGKYMYVSCQRGYKVRGQSKITCGSTGQWIPGLPECHSRKQNAFTGNKCPPLPQHNGIYLYEEINGGTAVRVQCNRGESVLLKIQEGKALKMLRLRCKAKNGTHMMQGLTHQSCVEELKGKVEELTGIPCDVQKIMVGYPPSSLDLSSGGSLKDYPIKSGDTLIVEEEKNKPALLAKAAVTKARTPAGPRLESPPMLARRAVPADNSCLFTSVFYVVEGGVYNPACATEMRGLIAQIVAGDPTSYSEAVLGKGNEEYCAWIRRDDTWGGAIEVSILAKFYRCEICVVDTQTVRVDRFGEDAGYRKRVLLIYDGIHYDPLQRETPGDGAPPQTIFTAADDVILAQALELADEARRKRQFTDVNRFALRCMVCQTGLVGQAEAREHAKETGHTNFGEV</sequence>
<evidence type="ECO:0000256" key="16">
    <source>
        <dbReference type="PROSITE-ProRule" id="PRU00302"/>
    </source>
</evidence>
<gene>
    <name evidence="22" type="ORF">SKAU_G00104840</name>
</gene>
<dbReference type="AlphaFoldDB" id="A0A9Q1J7S7"/>
<dbReference type="InterPro" id="IPR038765">
    <property type="entry name" value="Papain-like_cys_pep_sf"/>
</dbReference>
<evidence type="ECO:0000256" key="3">
    <source>
        <dbReference type="ARBA" id="ARBA00018935"/>
    </source>
</evidence>
<feature type="disulfide bond" evidence="16">
    <location>
        <begin position="302"/>
        <end position="329"/>
    </location>
</feature>
<dbReference type="InterPro" id="IPR003323">
    <property type="entry name" value="OTU_dom"/>
</dbReference>
<feature type="disulfide bond" evidence="16">
    <location>
        <begin position="627"/>
        <end position="654"/>
    </location>
</feature>
<evidence type="ECO:0000256" key="13">
    <source>
        <dbReference type="ARBA" id="ARBA00022833"/>
    </source>
</evidence>
<evidence type="ECO:0000256" key="14">
    <source>
        <dbReference type="ARBA" id="ARBA00023157"/>
    </source>
</evidence>
<evidence type="ECO:0000256" key="8">
    <source>
        <dbReference type="ARBA" id="ARBA00022737"/>
    </source>
</evidence>
<keyword evidence="9" id="KW-0863">Zinc-finger</keyword>
<keyword evidence="4 16" id="KW-0768">Sushi</keyword>
<dbReference type="Gene3D" id="2.10.70.10">
    <property type="entry name" value="Complement Module, domain 1"/>
    <property type="match status" value="9"/>
</dbReference>
<keyword evidence="13" id="KW-0862">Zinc</keyword>
<dbReference type="Gene3D" id="3.90.70.80">
    <property type="match status" value="1"/>
</dbReference>
<evidence type="ECO:0000256" key="12">
    <source>
        <dbReference type="ARBA" id="ARBA00022807"/>
    </source>
</evidence>
<comment type="caution">
    <text evidence="16">Lacks conserved residue(s) required for the propagation of feature annotation.</text>
</comment>
<evidence type="ECO:0000259" key="19">
    <source>
        <dbReference type="PROSITE" id="PS50053"/>
    </source>
</evidence>
<keyword evidence="10" id="KW-0833">Ubl conjugation pathway</keyword>
<dbReference type="PANTHER" id="PTHR45656">
    <property type="entry name" value="PROTEIN CBR-CLEC-78"/>
    <property type="match status" value="1"/>
</dbReference>
<dbReference type="InterPro" id="IPR000436">
    <property type="entry name" value="Sushi_SCR_CCP_dom"/>
</dbReference>
<protein>
    <recommendedName>
        <fullName evidence="3">Ubiquitin thioesterase OTU1</fullName>
        <ecNumber evidence="2">3.4.19.12</ecNumber>
    </recommendedName>
</protein>
<name>A0A9Q1J7S7_SYNKA</name>
<dbReference type="GO" id="GO:0008270">
    <property type="term" value="F:zinc ion binding"/>
    <property type="evidence" value="ECO:0007669"/>
    <property type="project" value="UniProtKB-KW"/>
</dbReference>
<evidence type="ECO:0000259" key="21">
    <source>
        <dbReference type="PROSITE" id="PS50923"/>
    </source>
</evidence>
<keyword evidence="18" id="KW-1133">Transmembrane helix</keyword>
<dbReference type="GO" id="GO:0006986">
    <property type="term" value="P:response to unfolded protein"/>
    <property type="evidence" value="ECO:0007669"/>
    <property type="project" value="UniProtKB-KW"/>
</dbReference>
<feature type="domain" description="Sushi" evidence="21">
    <location>
        <begin position="598"/>
        <end position="656"/>
    </location>
</feature>
<dbReference type="PROSITE" id="PS50923">
    <property type="entry name" value="SUSHI"/>
    <property type="match status" value="9"/>
</dbReference>
<keyword evidence="18" id="KW-0812">Transmembrane</keyword>
<evidence type="ECO:0000256" key="15">
    <source>
        <dbReference type="ARBA" id="ARBA00023230"/>
    </source>
</evidence>
<feature type="domain" description="OTU" evidence="20">
    <location>
        <begin position="815"/>
        <end position="940"/>
    </location>
</feature>
<evidence type="ECO:0000256" key="18">
    <source>
        <dbReference type="SAM" id="Phobius"/>
    </source>
</evidence>
<evidence type="ECO:0000313" key="23">
    <source>
        <dbReference type="Proteomes" id="UP001152622"/>
    </source>
</evidence>
<feature type="domain" description="Sushi" evidence="21">
    <location>
        <begin position="75"/>
        <end position="138"/>
    </location>
</feature>
<evidence type="ECO:0000256" key="9">
    <source>
        <dbReference type="ARBA" id="ARBA00022771"/>
    </source>
</evidence>
<dbReference type="EC" id="3.4.19.12" evidence="2"/>
<feature type="transmembrane region" description="Helical" evidence="18">
    <location>
        <begin position="25"/>
        <end position="45"/>
    </location>
</feature>
<evidence type="ECO:0000256" key="11">
    <source>
        <dbReference type="ARBA" id="ARBA00022801"/>
    </source>
</evidence>
<dbReference type="FunFam" id="2.10.70.10:FF:000014">
    <property type="entry name" value="Membrane cofactor protein"/>
    <property type="match status" value="3"/>
</dbReference>
<keyword evidence="5" id="KW-0645">Protease</keyword>
<dbReference type="InterPro" id="IPR048857">
    <property type="entry name" value="OTU1_Ubl"/>
</dbReference>
<dbReference type="InterPro" id="IPR029071">
    <property type="entry name" value="Ubiquitin-like_domsf"/>
</dbReference>
<dbReference type="CDD" id="cd00033">
    <property type="entry name" value="CCP"/>
    <property type="match status" value="7"/>
</dbReference>
<evidence type="ECO:0000256" key="17">
    <source>
        <dbReference type="SAM" id="MobiDB-lite"/>
    </source>
</evidence>
<dbReference type="FunFam" id="3.90.70.80:FF:000006">
    <property type="entry name" value="Ubiquitin thioesterase OTU1"/>
    <property type="match status" value="1"/>
</dbReference>
<feature type="domain" description="Sushi" evidence="21">
    <location>
        <begin position="538"/>
        <end position="597"/>
    </location>
</feature>
<keyword evidence="14 16" id="KW-1015">Disulfide bond</keyword>
<dbReference type="PROSITE" id="PS50053">
    <property type="entry name" value="UBIQUITIN_2"/>
    <property type="match status" value="1"/>
</dbReference>
<accession>A0A9Q1J7S7</accession>
<feature type="domain" description="Sushi" evidence="21">
    <location>
        <begin position="139"/>
        <end position="195"/>
    </location>
</feature>
<dbReference type="EMBL" id="JAINUF010000003">
    <property type="protein sequence ID" value="KAJ8370456.1"/>
    <property type="molecule type" value="Genomic_DNA"/>
</dbReference>
<dbReference type="SMART" id="SM00032">
    <property type="entry name" value="CCP"/>
    <property type="match status" value="9"/>
</dbReference>
<evidence type="ECO:0000256" key="10">
    <source>
        <dbReference type="ARBA" id="ARBA00022786"/>
    </source>
</evidence>
<comment type="catalytic activity">
    <reaction evidence="1">
        <text>Thiol-dependent hydrolysis of ester, thioester, amide, peptide and isopeptide bonds formed by the C-terminal Gly of ubiquitin (a 76-residue protein attached to proteins as an intracellular targeting signal).</text>
        <dbReference type="EC" id="3.4.19.12"/>
    </reaction>
</comment>
<dbReference type="InterPro" id="IPR051277">
    <property type="entry name" value="SEZ6_CSMD_C4BPB_Regulators"/>
</dbReference>
<dbReference type="Proteomes" id="UP001152622">
    <property type="component" value="Chromosome 3"/>
</dbReference>
<dbReference type="PANTHER" id="PTHR45656:SF4">
    <property type="entry name" value="PROTEIN CBR-CLEC-78"/>
    <property type="match status" value="1"/>
</dbReference>
<keyword evidence="18" id="KW-0472">Membrane</keyword>
<keyword evidence="12" id="KW-0788">Thiol protease</keyword>
<keyword evidence="8" id="KW-0677">Repeat</keyword>
<keyword evidence="23" id="KW-1185">Reference proteome</keyword>
<dbReference type="InterPro" id="IPR057766">
    <property type="entry name" value="Znf-C2H2_OTU1-like_C"/>
</dbReference>
<dbReference type="SUPFAM" id="SSF57535">
    <property type="entry name" value="Complement control module/SCR domain"/>
    <property type="match status" value="9"/>
</dbReference>
<evidence type="ECO:0000256" key="7">
    <source>
        <dbReference type="ARBA" id="ARBA00022729"/>
    </source>
</evidence>
<evidence type="ECO:0000256" key="2">
    <source>
        <dbReference type="ARBA" id="ARBA00012759"/>
    </source>
</evidence>
<evidence type="ECO:0000256" key="5">
    <source>
        <dbReference type="ARBA" id="ARBA00022670"/>
    </source>
</evidence>
<dbReference type="GO" id="GO:0004843">
    <property type="term" value="F:cysteine-type deubiquitinase activity"/>
    <property type="evidence" value="ECO:0007669"/>
    <property type="project" value="UniProtKB-EC"/>
</dbReference>
<feature type="domain" description="Sushi" evidence="21">
    <location>
        <begin position="272"/>
        <end position="331"/>
    </location>
</feature>
<evidence type="ECO:0000313" key="22">
    <source>
        <dbReference type="EMBL" id="KAJ8370456.1"/>
    </source>
</evidence>
<dbReference type="Pfam" id="PF21403">
    <property type="entry name" value="OTU1_UBXL"/>
    <property type="match status" value="1"/>
</dbReference>
<feature type="region of interest" description="Disordered" evidence="17">
    <location>
        <begin position="340"/>
        <end position="360"/>
    </location>
</feature>
<dbReference type="CDD" id="cd17059">
    <property type="entry name" value="Ubl_OTU1"/>
    <property type="match status" value="1"/>
</dbReference>
<proteinExistence type="predicted"/>
<dbReference type="PROSITE" id="PS50802">
    <property type="entry name" value="OTU"/>
    <property type="match status" value="1"/>
</dbReference>
<feature type="domain" description="Sushi" evidence="21">
    <location>
        <begin position="196"/>
        <end position="255"/>
    </location>
</feature>
<feature type="disulfide bond" evidence="16">
    <location>
        <begin position="226"/>
        <end position="253"/>
    </location>
</feature>
<dbReference type="Gene3D" id="3.10.20.90">
    <property type="entry name" value="Phosphatidylinositol 3-kinase Catalytic Subunit, Chain A, domain 1"/>
    <property type="match status" value="1"/>
</dbReference>
<dbReference type="SUPFAM" id="SSF54236">
    <property type="entry name" value="Ubiquitin-like"/>
    <property type="match status" value="1"/>
</dbReference>
<keyword evidence="15" id="KW-0834">Unfolded protein response</keyword>
<feature type="domain" description="Sushi" evidence="21">
    <location>
        <begin position="478"/>
        <end position="537"/>
    </location>
</feature>
<evidence type="ECO:0000256" key="4">
    <source>
        <dbReference type="ARBA" id="ARBA00022659"/>
    </source>
</evidence>
<keyword evidence="11" id="KW-0378">Hydrolase</keyword>
<dbReference type="FunFam" id="3.10.20.90:FF:000096">
    <property type="entry name" value="Ubiquitin thioesterase OTU1"/>
    <property type="match status" value="1"/>
</dbReference>
<evidence type="ECO:0000259" key="20">
    <source>
        <dbReference type="PROSITE" id="PS50802"/>
    </source>
</evidence>
<feature type="disulfide bond" evidence="16">
    <location>
        <begin position="568"/>
        <end position="595"/>
    </location>
</feature>
<evidence type="ECO:0000256" key="6">
    <source>
        <dbReference type="ARBA" id="ARBA00022723"/>
    </source>
</evidence>
<feature type="domain" description="Sushi" evidence="21">
    <location>
        <begin position="357"/>
        <end position="420"/>
    </location>
</feature>
<comment type="caution">
    <text evidence="22">The sequence shown here is derived from an EMBL/GenBank/DDBJ whole genome shotgun (WGS) entry which is preliminary data.</text>
</comment>